<dbReference type="EMBL" id="BA000012">
    <property type="protein sequence ID" value="BAB52971.1"/>
    <property type="molecule type" value="Genomic_DNA"/>
</dbReference>
<dbReference type="HOGENOM" id="CLU_2938578_0_0_5"/>
<proteinExistence type="predicted"/>
<dbReference type="Proteomes" id="UP000000552">
    <property type="component" value="Chromosome"/>
</dbReference>
<accession>Q988H9</accession>
<sequence>MYMPVPAIHQAMMAPNGPVAVANLPGRLKMPAPIIDPTTIPIKANKDSFCSDLPVTSLSR</sequence>
<dbReference type="KEGG" id="mlo:msr6734"/>
<reference evidence="1 2" key="1">
    <citation type="journal article" date="2000" name="DNA Res.">
        <title>Complete genome structure of the nitrogen-fixing symbiotic bacterium Mesorhizobium loti.</title>
        <authorList>
            <person name="Kaneko T."/>
            <person name="Nakamura Y."/>
            <person name="Sato S."/>
            <person name="Asamizu E."/>
            <person name="Kato T."/>
            <person name="Sasamoto S."/>
            <person name="Watanabe A."/>
            <person name="Idesawa K."/>
            <person name="Ishikawa A."/>
            <person name="Kawashima K."/>
            <person name="Kimura T."/>
            <person name="Kishida Y."/>
            <person name="Kiyokawa C."/>
            <person name="Kohara M."/>
            <person name="Matsumoto M."/>
            <person name="Matsuno A."/>
            <person name="Mochizuki Y."/>
            <person name="Nakayama S."/>
            <person name="Nakazaki N."/>
            <person name="Shimpo S."/>
            <person name="Sugimoto M."/>
            <person name="Takeuchi C."/>
            <person name="Yamada M."/>
            <person name="Tabata S."/>
        </authorList>
    </citation>
    <scope>NUCLEOTIDE SEQUENCE [LARGE SCALE GENOMIC DNA]</scope>
    <source>
        <strain evidence="2">LMG 29417 / CECT 9101 / MAFF 303099</strain>
    </source>
</reference>
<evidence type="ECO:0000313" key="1">
    <source>
        <dbReference type="EMBL" id="BAB52971.1"/>
    </source>
</evidence>
<organism evidence="1 2">
    <name type="scientific">Mesorhizobium japonicum (strain LMG 29417 / CECT 9101 / MAFF 303099)</name>
    <name type="common">Mesorhizobium loti (strain MAFF 303099)</name>
    <dbReference type="NCBI Taxonomy" id="266835"/>
    <lineage>
        <taxon>Bacteria</taxon>
        <taxon>Pseudomonadati</taxon>
        <taxon>Pseudomonadota</taxon>
        <taxon>Alphaproteobacteria</taxon>
        <taxon>Hyphomicrobiales</taxon>
        <taxon>Phyllobacteriaceae</taxon>
        <taxon>Mesorhizobium</taxon>
    </lineage>
</organism>
<name>Q988H9_RHILO</name>
<evidence type="ECO:0000313" key="2">
    <source>
        <dbReference type="Proteomes" id="UP000000552"/>
    </source>
</evidence>
<protein>
    <submittedName>
        <fullName evidence="1">Msr6734 protein</fullName>
    </submittedName>
</protein>
<gene>
    <name evidence="1" type="ordered locus">msr6734</name>
</gene>
<dbReference type="AlphaFoldDB" id="Q988H9"/>